<dbReference type="AlphaFoldDB" id="A0AAJ0HK99"/>
<gene>
    <name evidence="1" type="ORF">B0T25DRAFT_536832</name>
</gene>
<accession>A0AAJ0HK99</accession>
<comment type="caution">
    <text evidence="1">The sequence shown here is derived from an EMBL/GenBank/DDBJ whole genome shotgun (WGS) entry which is preliminary data.</text>
</comment>
<reference evidence="1" key="2">
    <citation type="submission" date="2023-06" db="EMBL/GenBank/DDBJ databases">
        <authorList>
            <consortium name="Lawrence Berkeley National Laboratory"/>
            <person name="Haridas S."/>
            <person name="Hensen N."/>
            <person name="Bonometti L."/>
            <person name="Westerberg I."/>
            <person name="Brannstrom I.O."/>
            <person name="Guillou S."/>
            <person name="Cros-Aarteil S."/>
            <person name="Calhoun S."/>
            <person name="Kuo A."/>
            <person name="Mondo S."/>
            <person name="Pangilinan J."/>
            <person name="Riley R."/>
            <person name="Labutti K."/>
            <person name="Andreopoulos B."/>
            <person name="Lipzen A."/>
            <person name="Chen C."/>
            <person name="Yanf M."/>
            <person name="Daum C."/>
            <person name="Ng V."/>
            <person name="Clum A."/>
            <person name="Steindorff A."/>
            <person name="Ohm R."/>
            <person name="Martin F."/>
            <person name="Silar P."/>
            <person name="Natvig D."/>
            <person name="Lalanne C."/>
            <person name="Gautier V."/>
            <person name="Ament-Velasquez S.L."/>
            <person name="Kruys A."/>
            <person name="Hutchinson M.I."/>
            <person name="Powell A.J."/>
            <person name="Barry K."/>
            <person name="Miller A.N."/>
            <person name="Grigoriev I.V."/>
            <person name="Debuchy R."/>
            <person name="Gladieux P."/>
            <person name="Thoren M.H."/>
            <person name="Johannesson H."/>
        </authorList>
    </citation>
    <scope>NUCLEOTIDE SEQUENCE</scope>
    <source>
        <strain evidence="1">CBS 955.72</strain>
    </source>
</reference>
<keyword evidence="2" id="KW-1185">Reference proteome</keyword>
<name>A0AAJ0HK99_9PEZI</name>
<evidence type="ECO:0000313" key="1">
    <source>
        <dbReference type="EMBL" id="KAK3356475.1"/>
    </source>
</evidence>
<feature type="non-terminal residue" evidence="1">
    <location>
        <position position="261"/>
    </location>
</feature>
<sequence length="261" mass="29703">MTTFPFPAPSFTDAATVGQRIRVSVHDLARLAQASLRLREAYDQYRPRPVYLYPIDEEDIDGDAIKYLVGNLGMLDPRVAGGHTANRVVQRIRVESLSRRCNALWHYGCDPASFGGLWDQLDRPWVPLDTQDTPAYCWRRPPLSISEKKTFQYANVAWVLEKNDVFSEAIQSAVWDSTEDAFPTAVAELRDIKAWRCKYLQDVFELIAAHVAALMSSRSTWEIGNKIQRRIQESEKLGIQLGSSVDDDGIRLVRGWEKSKD</sequence>
<dbReference type="EMBL" id="JAUIQD010000003">
    <property type="protein sequence ID" value="KAK3356475.1"/>
    <property type="molecule type" value="Genomic_DNA"/>
</dbReference>
<protein>
    <submittedName>
        <fullName evidence="1">Uncharacterized protein</fullName>
    </submittedName>
</protein>
<evidence type="ECO:0000313" key="2">
    <source>
        <dbReference type="Proteomes" id="UP001275084"/>
    </source>
</evidence>
<organism evidence="1 2">
    <name type="scientific">Lasiosphaeria hispida</name>
    <dbReference type="NCBI Taxonomy" id="260671"/>
    <lineage>
        <taxon>Eukaryota</taxon>
        <taxon>Fungi</taxon>
        <taxon>Dikarya</taxon>
        <taxon>Ascomycota</taxon>
        <taxon>Pezizomycotina</taxon>
        <taxon>Sordariomycetes</taxon>
        <taxon>Sordariomycetidae</taxon>
        <taxon>Sordariales</taxon>
        <taxon>Lasiosphaeriaceae</taxon>
        <taxon>Lasiosphaeria</taxon>
    </lineage>
</organism>
<reference evidence="1" key="1">
    <citation type="journal article" date="2023" name="Mol. Phylogenet. Evol.">
        <title>Genome-scale phylogeny and comparative genomics of the fungal order Sordariales.</title>
        <authorList>
            <person name="Hensen N."/>
            <person name="Bonometti L."/>
            <person name="Westerberg I."/>
            <person name="Brannstrom I.O."/>
            <person name="Guillou S."/>
            <person name="Cros-Aarteil S."/>
            <person name="Calhoun S."/>
            <person name="Haridas S."/>
            <person name="Kuo A."/>
            <person name="Mondo S."/>
            <person name="Pangilinan J."/>
            <person name="Riley R."/>
            <person name="LaButti K."/>
            <person name="Andreopoulos B."/>
            <person name="Lipzen A."/>
            <person name="Chen C."/>
            <person name="Yan M."/>
            <person name="Daum C."/>
            <person name="Ng V."/>
            <person name="Clum A."/>
            <person name="Steindorff A."/>
            <person name="Ohm R.A."/>
            <person name="Martin F."/>
            <person name="Silar P."/>
            <person name="Natvig D.O."/>
            <person name="Lalanne C."/>
            <person name="Gautier V."/>
            <person name="Ament-Velasquez S.L."/>
            <person name="Kruys A."/>
            <person name="Hutchinson M.I."/>
            <person name="Powell A.J."/>
            <person name="Barry K."/>
            <person name="Miller A.N."/>
            <person name="Grigoriev I.V."/>
            <person name="Debuchy R."/>
            <person name="Gladieux P."/>
            <person name="Hiltunen Thoren M."/>
            <person name="Johannesson H."/>
        </authorList>
    </citation>
    <scope>NUCLEOTIDE SEQUENCE</scope>
    <source>
        <strain evidence="1">CBS 955.72</strain>
    </source>
</reference>
<proteinExistence type="predicted"/>
<dbReference type="Proteomes" id="UP001275084">
    <property type="component" value="Unassembled WGS sequence"/>
</dbReference>